<evidence type="ECO:0000256" key="1">
    <source>
        <dbReference type="SAM" id="MobiDB-lite"/>
    </source>
</evidence>
<evidence type="ECO:0000313" key="2">
    <source>
        <dbReference type="EMBL" id="KAK5696696.1"/>
    </source>
</evidence>
<feature type="compositionally biased region" description="Basic and acidic residues" evidence="1">
    <location>
        <begin position="396"/>
        <end position="405"/>
    </location>
</feature>
<sequence length="1397" mass="155120">MSKPSTHRSSPFAALPSSNRPPDYRPRPPTQSAQPQTWDFTPLHDTTSNYHTSGTMDINDDNSVKSFGSNIVLSSGTSNSTMQAEGRRKIPEARRDSRMISNGQLGVHGSTAAKKRPALSSFDEVEIVENRPLKKVKGDEQAFLDATSRGGTGAGAGLGASMLGGRPGLGKAPLRQQSQQAITPKSSEKIELQDVKPVVGNLNTIARSNGTRPAVMTPWTKSKPETTTNAVDRRPAAAPTKNHAIFDLDSSDDEATNDVVPQKPVMAAPKNMMEKQAQRERLQAAQRMASDRLRQEAVEKKQSRSSTSRSSSVQQETVKHPVSIGEASGKDAVQQPVPVPVPVLAAQKPDGRVANSIIVKDEIMNGATSDTVRSIVPPKPANRVNRDQDIIMLDSDSDHEQGRRPLKDHRRPTGQMKAPGLPATAAQPASNAMISATPSQARAAKPTNQRPSQYLGREKPHVETSSKPNLPTQPLPSTNAMQTPSRPPVHAQIDRAAIAAAEKARHDAEIKRQREEQEKEQREIAEADAIIEAEAREREEEARRSDGVRRQIQEQKDRDAQVVRQAREAALAKKRAEEAQQRAREEAARKRREDAAREREQFAAAERDRVAAERELRKQRDADEAIRAGEEARRKQQDVKDKIARRLAEVIPETPQSVTATTTADRVSSERVALERASLPAPAIVGTPPRNDAPAVNDAELAKQQRIRAKRDRNERNQRLEYEKAERDDPTNEEVVQTKPVQDRGRSEVTTSRDDGFAPLPGPLTISPNKRLVPLNNKPQLRKITVNDVRLIQLKHGGLPWDQVPVAYRKATDIQQSQDALETRLAQLKALLNADDEPVLGFDEAVEGISVEQLRDMLPNGPVKPPPREYTMRLGEITASDAKIINWKAEGITFENMVALHERETSSSLSKTALQKRYSLLTAAPRGVKLNDIDLLANVAKGDRAAQERLNRLVGEGMATNTPPPTPPPKKRPDTALGEVSSADIQLVRWRDNGTKFSDLPAAYKALCGIGWSDTTLRGRYHQLKTAVRDIDSALLDRVVADETGAVDQLNRLIHGDRSETGNTPAGSFDSSSTLSGTQRADSPTEFVIPALASEEIRECRPTTAGKKVDETLLAYYFEAHALAQALEEAETSDEEDLEDETPDPYYNKYTVQRRAITQAELDDDLDLEDRPWITYGEDWLSKQKANGKARSLTLEIIDPAISAEMIQGAGLVWNLNEHGLVYATITTRGGIVETRVEQRLHARKPNDQQPKIDPDELLKRTVYYVKERRVKIERCVEASEDESIDAELFGDHPEVTTIQTLLSEKTVDETSHSALELANEYAIRHWTKKVWHSTSMNLDQRTLEETELREELVHELQDQQDDTFFERVEIFEYKDGTTEEFTVYVTKGPLRGPRNI</sequence>
<comment type="caution">
    <text evidence="2">The sequence shown here is derived from an EMBL/GenBank/DDBJ whole genome shotgun (WGS) entry which is preliminary data.</text>
</comment>
<dbReference type="PANTHER" id="PTHR23280">
    <property type="entry name" value="4.1 G PROTEIN"/>
    <property type="match status" value="1"/>
</dbReference>
<feature type="compositionally biased region" description="Basic and acidic residues" evidence="1">
    <location>
        <begin position="85"/>
        <end position="96"/>
    </location>
</feature>
<feature type="region of interest" description="Disordered" evidence="1">
    <location>
        <begin position="264"/>
        <end position="336"/>
    </location>
</feature>
<feature type="region of interest" description="Disordered" evidence="1">
    <location>
        <begin position="209"/>
        <end position="238"/>
    </location>
</feature>
<feature type="region of interest" description="Disordered" evidence="1">
    <location>
        <begin position="654"/>
        <end position="673"/>
    </location>
</feature>
<feature type="compositionally biased region" description="Polar residues" evidence="1">
    <location>
        <begin position="427"/>
        <end position="452"/>
    </location>
</feature>
<dbReference type="Proteomes" id="UP001310594">
    <property type="component" value="Unassembled WGS sequence"/>
</dbReference>
<feature type="compositionally biased region" description="Polar residues" evidence="1">
    <location>
        <begin position="73"/>
        <end position="83"/>
    </location>
</feature>
<feature type="compositionally biased region" description="Basic and acidic residues" evidence="1">
    <location>
        <begin position="289"/>
        <end position="302"/>
    </location>
</feature>
<dbReference type="GO" id="GO:0031032">
    <property type="term" value="P:actomyosin structure organization"/>
    <property type="evidence" value="ECO:0007669"/>
    <property type="project" value="TreeGrafter"/>
</dbReference>
<feature type="compositionally biased region" description="Basic and acidic residues" evidence="1">
    <location>
        <begin position="741"/>
        <end position="756"/>
    </location>
</feature>
<feature type="compositionally biased region" description="Basic and acidic residues" evidence="1">
    <location>
        <begin position="272"/>
        <end position="282"/>
    </location>
</feature>
<feature type="compositionally biased region" description="Basic and acidic residues" evidence="1">
    <location>
        <begin position="533"/>
        <end position="640"/>
    </location>
</feature>
<dbReference type="PANTHER" id="PTHR23280:SF21">
    <property type="entry name" value="PROTEIN 4.1 HOMOLOG"/>
    <property type="match status" value="1"/>
</dbReference>
<reference evidence="2" key="1">
    <citation type="submission" date="2023-08" db="EMBL/GenBank/DDBJ databases">
        <title>Black Yeasts Isolated from many extreme environments.</title>
        <authorList>
            <person name="Coleine C."/>
            <person name="Stajich J.E."/>
            <person name="Selbmann L."/>
        </authorList>
    </citation>
    <scope>NUCLEOTIDE SEQUENCE</scope>
    <source>
        <strain evidence="2">CCFEE 5810</strain>
    </source>
</reference>
<feature type="compositionally biased region" description="Polar residues" evidence="1">
    <location>
        <begin position="654"/>
        <end position="666"/>
    </location>
</feature>
<protein>
    <submittedName>
        <fullName evidence="2">Uncharacterized protein</fullName>
    </submittedName>
</protein>
<feature type="compositionally biased region" description="Basic and acidic residues" evidence="1">
    <location>
        <begin position="712"/>
        <end position="730"/>
    </location>
</feature>
<proteinExistence type="predicted"/>
<dbReference type="GO" id="GO:0005856">
    <property type="term" value="C:cytoskeleton"/>
    <property type="evidence" value="ECO:0007669"/>
    <property type="project" value="TreeGrafter"/>
</dbReference>
<feature type="compositionally biased region" description="Polar residues" evidence="1">
    <location>
        <begin position="1061"/>
        <end position="1082"/>
    </location>
</feature>
<feature type="region of interest" description="Disordered" evidence="1">
    <location>
        <begin position="152"/>
        <end position="172"/>
    </location>
</feature>
<feature type="compositionally biased region" description="Polar residues" evidence="1">
    <location>
        <begin position="465"/>
        <end position="484"/>
    </location>
</feature>
<feature type="compositionally biased region" description="Basic and acidic residues" evidence="1">
    <location>
        <begin position="502"/>
        <end position="525"/>
    </location>
</feature>
<feature type="region of interest" description="Disordered" evidence="1">
    <location>
        <begin position="370"/>
        <end position="640"/>
    </location>
</feature>
<feature type="compositionally biased region" description="Low complexity" evidence="1">
    <location>
        <begin position="490"/>
        <end position="501"/>
    </location>
</feature>
<evidence type="ECO:0000313" key="3">
    <source>
        <dbReference type="Proteomes" id="UP001310594"/>
    </source>
</evidence>
<accession>A0AAN8A1X2</accession>
<feature type="compositionally biased region" description="Low complexity" evidence="1">
    <location>
        <begin position="304"/>
        <end position="316"/>
    </location>
</feature>
<dbReference type="EMBL" id="JAVRQU010000012">
    <property type="protein sequence ID" value="KAK5696696.1"/>
    <property type="molecule type" value="Genomic_DNA"/>
</dbReference>
<feature type="region of interest" description="Disordered" evidence="1">
    <location>
        <begin position="703"/>
        <end position="765"/>
    </location>
</feature>
<name>A0AAN8A1X2_9PEZI</name>
<organism evidence="2 3">
    <name type="scientific">Elasticomyces elasticus</name>
    <dbReference type="NCBI Taxonomy" id="574655"/>
    <lineage>
        <taxon>Eukaryota</taxon>
        <taxon>Fungi</taxon>
        <taxon>Dikarya</taxon>
        <taxon>Ascomycota</taxon>
        <taxon>Pezizomycotina</taxon>
        <taxon>Dothideomycetes</taxon>
        <taxon>Dothideomycetidae</taxon>
        <taxon>Mycosphaerellales</taxon>
        <taxon>Teratosphaeriaceae</taxon>
        <taxon>Elasticomyces</taxon>
    </lineage>
</organism>
<feature type="region of interest" description="Disordered" evidence="1">
    <location>
        <begin position="1"/>
        <end position="54"/>
    </location>
</feature>
<feature type="region of interest" description="Disordered" evidence="1">
    <location>
        <begin position="73"/>
        <end position="96"/>
    </location>
</feature>
<feature type="compositionally biased region" description="Polar residues" evidence="1">
    <location>
        <begin position="30"/>
        <end position="54"/>
    </location>
</feature>
<feature type="region of interest" description="Disordered" evidence="1">
    <location>
        <begin position="1053"/>
        <end position="1082"/>
    </location>
</feature>
<feature type="region of interest" description="Disordered" evidence="1">
    <location>
        <begin position="955"/>
        <end position="978"/>
    </location>
</feature>
<gene>
    <name evidence="2" type="ORF">LTR97_008000</name>
</gene>